<dbReference type="GO" id="GO:0006508">
    <property type="term" value="P:proteolysis"/>
    <property type="evidence" value="ECO:0007669"/>
    <property type="project" value="UniProtKB-KW"/>
</dbReference>
<feature type="compositionally biased region" description="Polar residues" evidence="5">
    <location>
        <begin position="279"/>
        <end position="289"/>
    </location>
</feature>
<sequence length="509" mass="54913">MFDTSMDTKKIAAATVAAAGAVAAVPSVADGEVGDTMLSYGMENEDVQELQERLKDRGHYTYETVSGRYDTSTVEAVKSFQRAHQLTVDGIAGPETFGALLQRKAEPTAEASGAVDREKNKEELGSNTIMRTGEESSAVKELQRRLENLGLFKGEQHGYYGRRTASAVKSFQKDAGIVVDGIAGPQTFAAMRGVIGSASASLQAEPAPRPESGSTFRILESGDKGSEVSLLQRQLKDLGFYNKDVTGVYGPMTEESVRRFQQKQGLETDGLAGPKTFNALKNNPASASDSGEETKTEASGAGSSEMLRYEDSGEQVSELQERLRGLDYMKMEPSGVFGGVTEKAVKSFQSEQGLAVDGIAGPKTREKMDEMLESGEDREEADVSTVSPDTDFNAVNLVADASEHIGTPYVWGGTSESGFDCSGFLQYVFQENGVELPRTVADIYNQGDSVEKPKVGDIVFFKTYNDGPSHAGIYTGNDQFIHAGTSTGVTVSDKTDDYWEKRYIGAKHY</sequence>
<evidence type="ECO:0000256" key="2">
    <source>
        <dbReference type="ARBA" id="ARBA00022670"/>
    </source>
</evidence>
<dbReference type="InterPro" id="IPR002477">
    <property type="entry name" value="Peptidoglycan-bd-like"/>
</dbReference>
<dbReference type="InterPro" id="IPR051202">
    <property type="entry name" value="Peptidase_C40"/>
</dbReference>
<dbReference type="SUPFAM" id="SSF54001">
    <property type="entry name" value="Cysteine proteinases"/>
    <property type="match status" value="1"/>
</dbReference>
<evidence type="ECO:0000313" key="7">
    <source>
        <dbReference type="EMBL" id="SFM19970.1"/>
    </source>
</evidence>
<feature type="domain" description="NlpC/P60" evidence="6">
    <location>
        <begin position="391"/>
        <end position="509"/>
    </location>
</feature>
<dbReference type="GO" id="GO:0008234">
    <property type="term" value="F:cysteine-type peptidase activity"/>
    <property type="evidence" value="ECO:0007669"/>
    <property type="project" value="UniProtKB-KW"/>
</dbReference>
<keyword evidence="3" id="KW-0378">Hydrolase</keyword>
<dbReference type="PANTHER" id="PTHR47053">
    <property type="entry name" value="MUREIN DD-ENDOPEPTIDASE MEPH-RELATED"/>
    <property type="match status" value="1"/>
</dbReference>
<dbReference type="InterPro" id="IPR036365">
    <property type="entry name" value="PGBD-like_sf"/>
</dbReference>
<dbReference type="PROSITE" id="PS51935">
    <property type="entry name" value="NLPC_P60"/>
    <property type="match status" value="1"/>
</dbReference>
<accession>A0A1I4NXA9</accession>
<evidence type="ECO:0000259" key="6">
    <source>
        <dbReference type="PROSITE" id="PS51935"/>
    </source>
</evidence>
<protein>
    <submittedName>
        <fullName evidence="7">Putative peptidoglycan binding domain-containing protein</fullName>
    </submittedName>
</protein>
<dbReference type="InterPro" id="IPR036366">
    <property type="entry name" value="PGBDSf"/>
</dbReference>
<evidence type="ECO:0000256" key="4">
    <source>
        <dbReference type="ARBA" id="ARBA00022807"/>
    </source>
</evidence>
<evidence type="ECO:0000256" key="3">
    <source>
        <dbReference type="ARBA" id="ARBA00022801"/>
    </source>
</evidence>
<dbReference type="Proteomes" id="UP000199668">
    <property type="component" value="Unassembled WGS sequence"/>
</dbReference>
<organism evidence="7 8">
    <name type="scientific">Salibacterium qingdaonense</name>
    <dbReference type="NCBI Taxonomy" id="266892"/>
    <lineage>
        <taxon>Bacteria</taxon>
        <taxon>Bacillati</taxon>
        <taxon>Bacillota</taxon>
        <taxon>Bacilli</taxon>
        <taxon>Bacillales</taxon>
        <taxon>Bacillaceae</taxon>
    </lineage>
</organism>
<dbReference type="Pfam" id="PF01471">
    <property type="entry name" value="PG_binding_1"/>
    <property type="match status" value="4"/>
</dbReference>
<dbReference type="InterPro" id="IPR038765">
    <property type="entry name" value="Papain-like_cys_pep_sf"/>
</dbReference>
<keyword evidence="2" id="KW-0645">Protease</keyword>
<evidence type="ECO:0000256" key="5">
    <source>
        <dbReference type="SAM" id="MobiDB-lite"/>
    </source>
</evidence>
<dbReference type="SUPFAM" id="SSF47090">
    <property type="entry name" value="PGBD-like"/>
    <property type="match status" value="4"/>
</dbReference>
<dbReference type="STRING" id="266892.SAMN04488054_12118"/>
<evidence type="ECO:0000313" key="8">
    <source>
        <dbReference type="Proteomes" id="UP000199668"/>
    </source>
</evidence>
<dbReference type="InterPro" id="IPR000064">
    <property type="entry name" value="NLP_P60_dom"/>
</dbReference>
<dbReference type="EMBL" id="FOTY01000021">
    <property type="protein sequence ID" value="SFM19970.1"/>
    <property type="molecule type" value="Genomic_DNA"/>
</dbReference>
<dbReference type="Gene3D" id="3.90.1720.10">
    <property type="entry name" value="endopeptidase domain like (from Nostoc punctiforme)"/>
    <property type="match status" value="1"/>
</dbReference>
<reference evidence="7 8" key="1">
    <citation type="submission" date="2016-10" db="EMBL/GenBank/DDBJ databases">
        <authorList>
            <person name="de Groot N.N."/>
        </authorList>
    </citation>
    <scope>NUCLEOTIDE SEQUENCE [LARGE SCALE GENOMIC DNA]</scope>
    <source>
        <strain evidence="7 8">CGMCC 1.6134</strain>
    </source>
</reference>
<dbReference type="PANTHER" id="PTHR47053:SF1">
    <property type="entry name" value="MUREIN DD-ENDOPEPTIDASE MEPH-RELATED"/>
    <property type="match status" value="1"/>
</dbReference>
<evidence type="ECO:0000256" key="1">
    <source>
        <dbReference type="ARBA" id="ARBA00007074"/>
    </source>
</evidence>
<dbReference type="AlphaFoldDB" id="A0A1I4NXA9"/>
<comment type="similarity">
    <text evidence="1">Belongs to the peptidase C40 family.</text>
</comment>
<dbReference type="RefSeq" id="WP_177195564.1">
    <property type="nucleotide sequence ID" value="NZ_FOTY01000021.1"/>
</dbReference>
<feature type="region of interest" description="Disordered" evidence="5">
    <location>
        <begin position="267"/>
        <end position="315"/>
    </location>
</feature>
<dbReference type="Gene3D" id="1.10.101.10">
    <property type="entry name" value="PGBD-like superfamily/PGBD"/>
    <property type="match status" value="4"/>
</dbReference>
<dbReference type="Pfam" id="PF00877">
    <property type="entry name" value="NLPC_P60"/>
    <property type="match status" value="1"/>
</dbReference>
<keyword evidence="8" id="KW-1185">Reference proteome</keyword>
<name>A0A1I4NXA9_9BACI</name>
<keyword evidence="4" id="KW-0788">Thiol protease</keyword>
<proteinExistence type="inferred from homology"/>
<gene>
    <name evidence="7" type="ORF">SAMN04488054_12118</name>
</gene>